<dbReference type="Gene3D" id="1.10.10.10">
    <property type="entry name" value="Winged helix-like DNA-binding domain superfamily/Winged helix DNA-binding domain"/>
    <property type="match status" value="1"/>
</dbReference>
<keyword evidence="3 7" id="KW-0805">Transcription regulation</keyword>
<evidence type="ECO:0000256" key="3">
    <source>
        <dbReference type="ARBA" id="ARBA00023015"/>
    </source>
</evidence>
<feature type="compositionally biased region" description="Pro residues" evidence="8">
    <location>
        <begin position="195"/>
        <end position="204"/>
    </location>
</feature>
<dbReference type="InterPro" id="IPR014889">
    <property type="entry name" value="Transc_factor_DP_C"/>
</dbReference>
<dbReference type="InterPro" id="IPR038168">
    <property type="entry name" value="TF_DP_C_sf"/>
</dbReference>
<dbReference type="InterPro" id="IPR036390">
    <property type="entry name" value="WH_DNA-bd_sf"/>
</dbReference>
<organism evidence="10 11">
    <name type="scientific">Chrysochromulina tobinii</name>
    <dbReference type="NCBI Taxonomy" id="1460289"/>
    <lineage>
        <taxon>Eukaryota</taxon>
        <taxon>Haptista</taxon>
        <taxon>Haptophyta</taxon>
        <taxon>Prymnesiophyceae</taxon>
        <taxon>Prymnesiales</taxon>
        <taxon>Chrysochromulinaceae</taxon>
        <taxon>Chrysochromulina</taxon>
    </lineage>
</organism>
<evidence type="ECO:0000256" key="6">
    <source>
        <dbReference type="ARBA" id="ARBA00023242"/>
    </source>
</evidence>
<evidence type="ECO:0000313" key="10">
    <source>
        <dbReference type="EMBL" id="KOO22998.1"/>
    </source>
</evidence>
<reference evidence="11" key="1">
    <citation type="journal article" date="2015" name="PLoS Genet.">
        <title>Genome Sequence and Transcriptome Analyses of Chrysochromulina tobin: Metabolic Tools for Enhanced Algal Fitness in the Prominent Order Prymnesiales (Haptophyceae).</title>
        <authorList>
            <person name="Hovde B.T."/>
            <person name="Deodato C.R."/>
            <person name="Hunsperger H.M."/>
            <person name="Ryken S.A."/>
            <person name="Yost W."/>
            <person name="Jha R.K."/>
            <person name="Patterson J."/>
            <person name="Monnat R.J. Jr."/>
            <person name="Barlow S.B."/>
            <person name="Starkenburg S.R."/>
            <person name="Cattolico R.A."/>
        </authorList>
    </citation>
    <scope>NUCLEOTIDE SEQUENCE</scope>
    <source>
        <strain evidence="11">CCMP291</strain>
    </source>
</reference>
<evidence type="ECO:0000313" key="11">
    <source>
        <dbReference type="Proteomes" id="UP000037460"/>
    </source>
</evidence>
<dbReference type="GO" id="GO:0000977">
    <property type="term" value="F:RNA polymerase II transcription regulatory region sequence-specific DNA binding"/>
    <property type="evidence" value="ECO:0007669"/>
    <property type="project" value="TreeGrafter"/>
</dbReference>
<comment type="similarity">
    <text evidence="2 7">Belongs to the E2F/DP family.</text>
</comment>
<feature type="compositionally biased region" description="Polar residues" evidence="8">
    <location>
        <begin position="1"/>
        <end position="15"/>
    </location>
</feature>
<proteinExistence type="inferred from homology"/>
<evidence type="ECO:0000256" key="4">
    <source>
        <dbReference type="ARBA" id="ARBA00023125"/>
    </source>
</evidence>
<feature type="region of interest" description="Disordered" evidence="8">
    <location>
        <begin position="1"/>
        <end position="31"/>
    </location>
</feature>
<dbReference type="InterPro" id="IPR015648">
    <property type="entry name" value="Transcrpt_fac_DP"/>
</dbReference>
<dbReference type="GO" id="GO:0005667">
    <property type="term" value="C:transcription regulator complex"/>
    <property type="evidence" value="ECO:0007669"/>
    <property type="project" value="InterPro"/>
</dbReference>
<evidence type="ECO:0000256" key="1">
    <source>
        <dbReference type="ARBA" id="ARBA00004123"/>
    </source>
</evidence>
<dbReference type="OrthoDB" id="552115at2759"/>
<keyword evidence="11" id="KW-1185">Reference proteome</keyword>
<evidence type="ECO:0000256" key="7">
    <source>
        <dbReference type="RuleBase" id="RU003796"/>
    </source>
</evidence>
<keyword evidence="4 7" id="KW-0238">DNA-binding</keyword>
<feature type="domain" description="E2F/DP family winged-helix DNA-binding" evidence="9">
    <location>
        <begin position="34"/>
        <end position="117"/>
    </location>
</feature>
<sequence>MPLPSTATTPQTSDATGAKAKSKKRVREPSSLTAAEGTLRAFSLKVCHAVHTMGTTSYNEVADRLVGEMLGFERLNRTPAEEGGDERNIRRRVYDALNVLEAVGILAKEKKTVRWVGFPHESQVSGLSFLTQERDEARQRVRDKVAKLKALLGQQIAYHQLISRNKAAVEAAVAAAPSAPGTTLVSMRQTESPLPQAPPPPATM</sequence>
<dbReference type="Pfam" id="PF02319">
    <property type="entry name" value="WHD_E2F_TDP"/>
    <property type="match status" value="1"/>
</dbReference>
<feature type="compositionally biased region" description="Polar residues" evidence="8">
    <location>
        <begin position="181"/>
        <end position="192"/>
    </location>
</feature>
<protein>
    <submittedName>
        <fullName evidence="10">Transcription factor dp-2</fullName>
    </submittedName>
</protein>
<dbReference type="PANTHER" id="PTHR12548">
    <property type="entry name" value="TRANSCRIPTION FACTOR DP"/>
    <property type="match status" value="1"/>
</dbReference>
<dbReference type="AlphaFoldDB" id="A0A0M0J9X2"/>
<dbReference type="GO" id="GO:0051726">
    <property type="term" value="P:regulation of cell cycle"/>
    <property type="evidence" value="ECO:0007669"/>
    <property type="project" value="InterPro"/>
</dbReference>
<dbReference type="Pfam" id="PF08781">
    <property type="entry name" value="DP"/>
    <property type="match status" value="1"/>
</dbReference>
<name>A0A0M0J9X2_9EUKA</name>
<dbReference type="GO" id="GO:0005634">
    <property type="term" value="C:nucleus"/>
    <property type="evidence" value="ECO:0007669"/>
    <property type="project" value="UniProtKB-SubCell"/>
</dbReference>
<keyword evidence="5 7" id="KW-0804">Transcription</keyword>
<gene>
    <name evidence="10" type="ORF">Ctob_000972</name>
</gene>
<dbReference type="EMBL" id="JWZX01003229">
    <property type="protein sequence ID" value="KOO22998.1"/>
    <property type="molecule type" value="Genomic_DNA"/>
</dbReference>
<dbReference type="InterPro" id="IPR037241">
    <property type="entry name" value="E2F-DP_heterodim"/>
</dbReference>
<dbReference type="InterPro" id="IPR003316">
    <property type="entry name" value="E2F_WHTH_DNA-bd_dom"/>
</dbReference>
<dbReference type="SUPFAM" id="SSF144074">
    <property type="entry name" value="E2F-DP heterodimerization region"/>
    <property type="match status" value="1"/>
</dbReference>
<comment type="subcellular location">
    <subcellularLocation>
        <location evidence="1 7">Nucleus</location>
    </subcellularLocation>
</comment>
<comment type="caution">
    <text evidence="10">The sequence shown here is derived from an EMBL/GenBank/DDBJ whole genome shotgun (WGS) entry which is preliminary data.</text>
</comment>
<feature type="region of interest" description="Disordered" evidence="8">
    <location>
        <begin position="179"/>
        <end position="204"/>
    </location>
</feature>
<dbReference type="PANTHER" id="PTHR12548:SF9">
    <property type="entry name" value="TRANSCRIPTION FACTOR DP"/>
    <property type="match status" value="1"/>
</dbReference>
<evidence type="ECO:0000259" key="9">
    <source>
        <dbReference type="SMART" id="SM01372"/>
    </source>
</evidence>
<dbReference type="SUPFAM" id="SSF46785">
    <property type="entry name" value="Winged helix' DNA-binding domain"/>
    <property type="match status" value="1"/>
</dbReference>
<dbReference type="Proteomes" id="UP000037460">
    <property type="component" value="Unassembled WGS sequence"/>
</dbReference>
<evidence type="ECO:0000256" key="5">
    <source>
        <dbReference type="ARBA" id="ARBA00023163"/>
    </source>
</evidence>
<dbReference type="InterPro" id="IPR036388">
    <property type="entry name" value="WH-like_DNA-bd_sf"/>
</dbReference>
<keyword evidence="6 7" id="KW-0539">Nucleus</keyword>
<evidence type="ECO:0000256" key="8">
    <source>
        <dbReference type="SAM" id="MobiDB-lite"/>
    </source>
</evidence>
<accession>A0A0M0J9X2</accession>
<dbReference type="SMART" id="SM01372">
    <property type="entry name" value="E2F_TDP"/>
    <property type="match status" value="1"/>
</dbReference>
<dbReference type="FunFam" id="1.10.10.10:FF:000360">
    <property type="entry name" value="Transcription factor Dp-1, a"/>
    <property type="match status" value="1"/>
</dbReference>
<evidence type="ECO:0000256" key="2">
    <source>
        <dbReference type="ARBA" id="ARBA00010940"/>
    </source>
</evidence>
<dbReference type="Gene3D" id="1.20.140.80">
    <property type="entry name" value="Transcription factor DP"/>
    <property type="match status" value="1"/>
</dbReference>
<dbReference type="GO" id="GO:0000981">
    <property type="term" value="F:DNA-binding transcription factor activity, RNA polymerase II-specific"/>
    <property type="evidence" value="ECO:0007669"/>
    <property type="project" value="TreeGrafter"/>
</dbReference>